<evidence type="ECO:0000313" key="2">
    <source>
        <dbReference type="EMBL" id="KKM61557.1"/>
    </source>
</evidence>
<dbReference type="AlphaFoldDB" id="A0A0F9LWW7"/>
<gene>
    <name evidence="2" type="ORF">LCGC14_1530490</name>
</gene>
<proteinExistence type="predicted"/>
<dbReference type="EMBL" id="LAZR01011461">
    <property type="protein sequence ID" value="KKM61557.1"/>
    <property type="molecule type" value="Genomic_DNA"/>
</dbReference>
<comment type="caution">
    <text evidence="2">The sequence shown here is derived from an EMBL/GenBank/DDBJ whole genome shotgun (WGS) entry which is preliminary data.</text>
</comment>
<protein>
    <submittedName>
        <fullName evidence="2">Uncharacterized protein</fullName>
    </submittedName>
</protein>
<reference evidence="2" key="1">
    <citation type="journal article" date="2015" name="Nature">
        <title>Complex archaea that bridge the gap between prokaryotes and eukaryotes.</title>
        <authorList>
            <person name="Spang A."/>
            <person name="Saw J.H."/>
            <person name="Jorgensen S.L."/>
            <person name="Zaremba-Niedzwiedzka K."/>
            <person name="Martijn J."/>
            <person name="Lind A.E."/>
            <person name="van Eijk R."/>
            <person name="Schleper C."/>
            <person name="Guy L."/>
            <person name="Ettema T.J."/>
        </authorList>
    </citation>
    <scope>NUCLEOTIDE SEQUENCE</scope>
</reference>
<keyword evidence="1" id="KW-0175">Coiled coil</keyword>
<name>A0A0F9LWW7_9ZZZZ</name>
<organism evidence="2">
    <name type="scientific">marine sediment metagenome</name>
    <dbReference type="NCBI Taxonomy" id="412755"/>
    <lineage>
        <taxon>unclassified sequences</taxon>
        <taxon>metagenomes</taxon>
        <taxon>ecological metagenomes</taxon>
    </lineage>
</organism>
<sequence length="221" mass="25540">MRKWYNPDRDREEDVVHDIPLVRCVQCNYLGFLGETIFKAEGEYFCCKDCEREFMKGELNMDIEKAYDVLQAASGIEVGDRVRVLRTNKHYELGSRAVAHSMKELEGGRAGIVSRIDEGRIIVDMDNGVNVWHLPFFVLEVIKKAEPEKMEDKKSLQSKLDKANRDIAQYKDAIRLYKPCNAAFERENERLKAENESLRQILVQHDLMGDVTVVPGKKDEE</sequence>
<accession>A0A0F9LWW7</accession>
<feature type="coiled-coil region" evidence="1">
    <location>
        <begin position="153"/>
        <end position="201"/>
    </location>
</feature>
<evidence type="ECO:0000256" key="1">
    <source>
        <dbReference type="SAM" id="Coils"/>
    </source>
</evidence>